<keyword evidence="5" id="KW-0805">Transcription regulation</keyword>
<keyword evidence="8" id="KW-0675">Receptor</keyword>
<dbReference type="Gene3D" id="3.30.50.10">
    <property type="entry name" value="Erythroid Transcription Factor GATA-1, subunit A"/>
    <property type="match status" value="1"/>
</dbReference>
<evidence type="ECO:0000256" key="9">
    <source>
        <dbReference type="ARBA" id="ARBA00023242"/>
    </source>
</evidence>
<dbReference type="SMART" id="SM00399">
    <property type="entry name" value="ZnF_C4"/>
    <property type="match status" value="1"/>
</dbReference>
<feature type="compositionally biased region" description="Polar residues" evidence="10">
    <location>
        <begin position="494"/>
        <end position="506"/>
    </location>
</feature>
<dbReference type="PRINTS" id="PR00047">
    <property type="entry name" value="STROIDFINGER"/>
</dbReference>
<evidence type="ECO:0000256" key="7">
    <source>
        <dbReference type="ARBA" id="ARBA00023163"/>
    </source>
</evidence>
<proteinExistence type="inferred from homology"/>
<reference evidence="12" key="1">
    <citation type="submission" date="2022-04" db="EMBL/GenBank/DDBJ databases">
        <authorList>
            <person name="Xu L."/>
            <person name="Lv Z."/>
        </authorList>
    </citation>
    <scope>NUCLEOTIDE SEQUENCE</scope>
    <source>
        <strain evidence="12">LV_2022a</strain>
    </source>
</reference>
<evidence type="ECO:0000256" key="8">
    <source>
        <dbReference type="ARBA" id="ARBA00023170"/>
    </source>
</evidence>
<dbReference type="Pfam" id="PF00105">
    <property type="entry name" value="zf-C4"/>
    <property type="match status" value="1"/>
</dbReference>
<evidence type="ECO:0000256" key="1">
    <source>
        <dbReference type="ARBA" id="ARBA00005993"/>
    </source>
</evidence>
<dbReference type="PROSITE" id="PS51030">
    <property type="entry name" value="NUCLEAR_REC_DBD_2"/>
    <property type="match status" value="1"/>
</dbReference>
<evidence type="ECO:0000256" key="3">
    <source>
        <dbReference type="ARBA" id="ARBA00022771"/>
    </source>
</evidence>
<evidence type="ECO:0000256" key="4">
    <source>
        <dbReference type="ARBA" id="ARBA00022833"/>
    </source>
</evidence>
<dbReference type="PANTHER" id="PTHR24082">
    <property type="entry name" value="NUCLEAR HORMONE RECEPTOR"/>
    <property type="match status" value="1"/>
</dbReference>
<evidence type="ECO:0000256" key="5">
    <source>
        <dbReference type="ARBA" id="ARBA00023015"/>
    </source>
</evidence>
<sequence length="518" mass="58077">MEELHQLMIILYKFIDQKCLRSFINFTKIIMKYKQMLSKHINQYSSQLSDCISVSCMTIDKNDVQSLQLECNTNLPLKSAGTQMLNKLAAESLLTVTENNLKENIQTANTQYTQTSAHQVLIPDSQLLPPSTSRNTHVANKCHIKINAAHNPPKVKKREPYIPSYMDPLTGPEPCVVCGDNATGFHYRAMTCEGCKGFFRRSIQKKLIYTCKFQGRCSVSDKQNRNSCQKCRFDRCISGGMAKDLVLDEDKRLAKRRLIEANRARKKAEAVAAATCVTDSPIITPGSINPDSMTNYHITYNQPISMSNTVSTPVVISSLPHHPTFHAYNSFANQFTANSTPTDQLNYNLIKAYPLEIPNSSSQSTVSTSTSVIHLPENETKLIVQSSQTIEKLQQPTVPNNICRHPVYGIPYTQCLTNSKTGNRNNHHNASNISFSYEESMNRIQLLNVSNQLNNCPLLSPEVDNCNLLSELKNLNKQTTNAKTVDDNHINANTVNSNGKNNNHVHLTTDYAPEQYSP</sequence>
<keyword evidence="2" id="KW-0479">Metal-binding</keyword>
<comment type="caution">
    <text evidence="12">The sequence shown here is derived from an EMBL/GenBank/DDBJ whole genome shotgun (WGS) entry which is preliminary data.</text>
</comment>
<keyword evidence="7" id="KW-0804">Transcription</keyword>
<dbReference type="EMBL" id="JALJAT010000008">
    <property type="protein sequence ID" value="KAK4467603.1"/>
    <property type="molecule type" value="Genomic_DNA"/>
</dbReference>
<evidence type="ECO:0000313" key="13">
    <source>
        <dbReference type="Proteomes" id="UP001292079"/>
    </source>
</evidence>
<organism evidence="12 13">
    <name type="scientific">Schistosoma mekongi</name>
    <name type="common">Parasitic worm</name>
    <dbReference type="NCBI Taxonomy" id="38744"/>
    <lineage>
        <taxon>Eukaryota</taxon>
        <taxon>Metazoa</taxon>
        <taxon>Spiralia</taxon>
        <taxon>Lophotrochozoa</taxon>
        <taxon>Platyhelminthes</taxon>
        <taxon>Trematoda</taxon>
        <taxon>Digenea</taxon>
        <taxon>Strigeidida</taxon>
        <taxon>Schistosomatoidea</taxon>
        <taxon>Schistosomatidae</taxon>
        <taxon>Schistosoma</taxon>
    </lineage>
</organism>
<dbReference type="PROSITE" id="PS00031">
    <property type="entry name" value="NUCLEAR_REC_DBD_1"/>
    <property type="match status" value="1"/>
</dbReference>
<gene>
    <name evidence="12" type="ORF">MN116_000266</name>
</gene>
<dbReference type="CDD" id="cd06961">
    <property type="entry name" value="NR_DBD_TR"/>
    <property type="match status" value="1"/>
</dbReference>
<dbReference type="Proteomes" id="UP001292079">
    <property type="component" value="Unassembled WGS sequence"/>
</dbReference>
<dbReference type="GO" id="GO:0004879">
    <property type="term" value="F:nuclear receptor activity"/>
    <property type="evidence" value="ECO:0007669"/>
    <property type="project" value="InterPro"/>
</dbReference>
<evidence type="ECO:0000313" key="12">
    <source>
        <dbReference type="EMBL" id="KAK4467603.1"/>
    </source>
</evidence>
<dbReference type="PRINTS" id="PR00546">
    <property type="entry name" value="THYROIDHORMR"/>
</dbReference>
<dbReference type="InterPro" id="IPR013088">
    <property type="entry name" value="Znf_NHR/GATA"/>
</dbReference>
<dbReference type="GO" id="GO:0048384">
    <property type="term" value="P:retinoic acid receptor signaling pathway"/>
    <property type="evidence" value="ECO:0007669"/>
    <property type="project" value="TreeGrafter"/>
</dbReference>
<dbReference type="AlphaFoldDB" id="A0AAE2D169"/>
<dbReference type="GO" id="GO:0000978">
    <property type="term" value="F:RNA polymerase II cis-regulatory region sequence-specific DNA binding"/>
    <property type="evidence" value="ECO:0007669"/>
    <property type="project" value="TreeGrafter"/>
</dbReference>
<dbReference type="InterPro" id="IPR001728">
    <property type="entry name" value="ThyrH_rcpt"/>
</dbReference>
<dbReference type="GO" id="GO:0008270">
    <property type="term" value="F:zinc ion binding"/>
    <property type="evidence" value="ECO:0007669"/>
    <property type="project" value="UniProtKB-KW"/>
</dbReference>
<comment type="similarity">
    <text evidence="1">Belongs to the nuclear hormone receptor family.</text>
</comment>
<feature type="region of interest" description="Disordered" evidence="10">
    <location>
        <begin position="494"/>
        <end position="518"/>
    </location>
</feature>
<keyword evidence="13" id="KW-1185">Reference proteome</keyword>
<feature type="domain" description="Nuclear receptor" evidence="11">
    <location>
        <begin position="172"/>
        <end position="248"/>
    </location>
</feature>
<reference evidence="12" key="2">
    <citation type="journal article" date="2023" name="Infect Dis Poverty">
        <title>Chromosome-scale genome of the human blood fluke Schistosoma mekongi and its implications for public health.</title>
        <authorList>
            <person name="Zhou M."/>
            <person name="Xu L."/>
            <person name="Xu D."/>
            <person name="Chen W."/>
            <person name="Khan J."/>
            <person name="Hu Y."/>
            <person name="Huang H."/>
            <person name="Wei H."/>
            <person name="Zhang Y."/>
            <person name="Chusongsang P."/>
            <person name="Tanasarnprasert K."/>
            <person name="Hu X."/>
            <person name="Limpanont Y."/>
            <person name="Lv Z."/>
        </authorList>
    </citation>
    <scope>NUCLEOTIDE SEQUENCE</scope>
    <source>
        <strain evidence="12">LV_2022a</strain>
    </source>
</reference>
<evidence type="ECO:0000256" key="10">
    <source>
        <dbReference type="SAM" id="MobiDB-lite"/>
    </source>
</evidence>
<keyword evidence="9" id="KW-0539">Nucleus</keyword>
<keyword evidence="3" id="KW-0863">Zinc-finger</keyword>
<dbReference type="GO" id="GO:0030154">
    <property type="term" value="P:cell differentiation"/>
    <property type="evidence" value="ECO:0007669"/>
    <property type="project" value="TreeGrafter"/>
</dbReference>
<dbReference type="PANTHER" id="PTHR24082:SF330">
    <property type="entry name" value="THYROID HORMONE RECEPTOR BETA"/>
    <property type="match status" value="1"/>
</dbReference>
<evidence type="ECO:0000256" key="6">
    <source>
        <dbReference type="ARBA" id="ARBA00023125"/>
    </source>
</evidence>
<feature type="non-terminal residue" evidence="12">
    <location>
        <position position="1"/>
    </location>
</feature>
<dbReference type="GO" id="GO:0000122">
    <property type="term" value="P:negative regulation of transcription by RNA polymerase II"/>
    <property type="evidence" value="ECO:0007669"/>
    <property type="project" value="TreeGrafter"/>
</dbReference>
<dbReference type="GO" id="GO:0045944">
    <property type="term" value="P:positive regulation of transcription by RNA polymerase II"/>
    <property type="evidence" value="ECO:0007669"/>
    <property type="project" value="TreeGrafter"/>
</dbReference>
<evidence type="ECO:0000256" key="2">
    <source>
        <dbReference type="ARBA" id="ARBA00022723"/>
    </source>
</evidence>
<protein>
    <recommendedName>
        <fullName evidence="11">Nuclear receptor domain-containing protein</fullName>
    </recommendedName>
</protein>
<keyword evidence="4" id="KW-0862">Zinc</keyword>
<dbReference type="FunFam" id="3.30.50.10:FF:000030">
    <property type="entry name" value="Nuclear Hormone Receptor family"/>
    <property type="match status" value="1"/>
</dbReference>
<dbReference type="InterPro" id="IPR001628">
    <property type="entry name" value="Znf_hrmn_rcpt"/>
</dbReference>
<dbReference type="InterPro" id="IPR050234">
    <property type="entry name" value="Nuclear_hormone_rcpt_NR1"/>
</dbReference>
<name>A0AAE2D169_SCHME</name>
<accession>A0AAE2D169</accession>
<keyword evidence="6" id="KW-0238">DNA-binding</keyword>
<dbReference type="SUPFAM" id="SSF57716">
    <property type="entry name" value="Glucocorticoid receptor-like (DNA-binding domain)"/>
    <property type="match status" value="1"/>
</dbReference>
<evidence type="ECO:0000259" key="11">
    <source>
        <dbReference type="PROSITE" id="PS51030"/>
    </source>
</evidence>